<organism evidence="4 5">
    <name type="scientific">Mangrovimicrobium sediminis</name>
    <dbReference type="NCBI Taxonomy" id="2562682"/>
    <lineage>
        <taxon>Bacteria</taxon>
        <taxon>Pseudomonadati</taxon>
        <taxon>Pseudomonadota</taxon>
        <taxon>Gammaproteobacteria</taxon>
        <taxon>Cellvibrionales</taxon>
        <taxon>Halieaceae</taxon>
        <taxon>Mangrovimicrobium</taxon>
    </lineage>
</organism>
<accession>A0A4Z0M143</accession>
<dbReference type="GO" id="GO:0071500">
    <property type="term" value="P:cellular response to nitrosative stress"/>
    <property type="evidence" value="ECO:0007669"/>
    <property type="project" value="TreeGrafter"/>
</dbReference>
<dbReference type="AlphaFoldDB" id="A0A4Z0M143"/>
<dbReference type="GO" id="GO:0019825">
    <property type="term" value="F:oxygen binding"/>
    <property type="evidence" value="ECO:0007669"/>
    <property type="project" value="InterPro"/>
</dbReference>
<proteinExistence type="inferred from homology"/>
<comment type="caution">
    <text evidence="4">The sequence shown here is derived from an EMBL/GenBank/DDBJ whole genome shotgun (WGS) entry which is preliminary data.</text>
</comment>
<keyword evidence="5" id="KW-1185">Reference proteome</keyword>
<keyword evidence="1" id="KW-0479">Metal-binding</keyword>
<dbReference type="InterPro" id="IPR000971">
    <property type="entry name" value="Globin"/>
</dbReference>
<name>A0A4Z0M143_9GAMM</name>
<protein>
    <recommendedName>
        <fullName evidence="3">Globin domain-containing protein</fullName>
    </recommendedName>
</protein>
<dbReference type="OrthoDB" id="9801223at2"/>
<evidence type="ECO:0000313" key="5">
    <source>
        <dbReference type="Proteomes" id="UP000298050"/>
    </source>
</evidence>
<comment type="similarity">
    <text evidence="1">Belongs to the globin family.</text>
</comment>
<dbReference type="GO" id="GO:0005344">
    <property type="term" value="F:oxygen carrier activity"/>
    <property type="evidence" value="ECO:0007669"/>
    <property type="project" value="UniProtKB-KW"/>
</dbReference>
<feature type="domain" description="Globin" evidence="3">
    <location>
        <begin position="48"/>
        <end position="181"/>
    </location>
</feature>
<keyword evidence="1" id="KW-0408">Iron</keyword>
<reference evidence="4 5" key="1">
    <citation type="submission" date="2019-04" db="EMBL/GenBank/DDBJ databases">
        <title>Taxonomy of novel Haliea sp. from mangrove soil of West Coast of India.</title>
        <authorList>
            <person name="Verma A."/>
            <person name="Kumar P."/>
            <person name="Krishnamurthi S."/>
        </authorList>
    </citation>
    <scope>NUCLEOTIDE SEQUENCE [LARGE SCALE GENOMIC DNA]</scope>
    <source>
        <strain evidence="4 5">SAOS-164</strain>
    </source>
</reference>
<dbReference type="Proteomes" id="UP000298050">
    <property type="component" value="Unassembled WGS sequence"/>
</dbReference>
<dbReference type="EMBL" id="SRLE01000008">
    <property type="protein sequence ID" value="TGD73015.1"/>
    <property type="molecule type" value="Genomic_DNA"/>
</dbReference>
<keyword evidence="1" id="KW-0349">Heme</keyword>
<dbReference type="PROSITE" id="PS01033">
    <property type="entry name" value="GLOBIN"/>
    <property type="match status" value="1"/>
</dbReference>
<dbReference type="SUPFAM" id="SSF46458">
    <property type="entry name" value="Globin-like"/>
    <property type="match status" value="1"/>
</dbReference>
<gene>
    <name evidence="4" type="ORF">E4634_12070</name>
</gene>
<dbReference type="GO" id="GO:0020037">
    <property type="term" value="F:heme binding"/>
    <property type="evidence" value="ECO:0007669"/>
    <property type="project" value="InterPro"/>
</dbReference>
<dbReference type="Gene3D" id="1.10.490.10">
    <property type="entry name" value="Globins"/>
    <property type="match status" value="1"/>
</dbReference>
<feature type="region of interest" description="Disordered" evidence="2">
    <location>
        <begin position="180"/>
        <end position="231"/>
    </location>
</feature>
<evidence type="ECO:0000313" key="4">
    <source>
        <dbReference type="EMBL" id="TGD73015.1"/>
    </source>
</evidence>
<evidence type="ECO:0000256" key="1">
    <source>
        <dbReference type="RuleBase" id="RU000356"/>
    </source>
</evidence>
<keyword evidence="1" id="KW-0813">Transport</keyword>
<dbReference type="GO" id="GO:0008941">
    <property type="term" value="F:nitric oxide dioxygenase NAD(P)H activity"/>
    <property type="evidence" value="ECO:0007669"/>
    <property type="project" value="TreeGrafter"/>
</dbReference>
<dbReference type="GO" id="GO:0046210">
    <property type="term" value="P:nitric oxide catabolic process"/>
    <property type="evidence" value="ECO:0007669"/>
    <property type="project" value="TreeGrafter"/>
</dbReference>
<dbReference type="GO" id="GO:0071949">
    <property type="term" value="F:FAD binding"/>
    <property type="evidence" value="ECO:0007669"/>
    <property type="project" value="TreeGrafter"/>
</dbReference>
<dbReference type="InterPro" id="IPR009050">
    <property type="entry name" value="Globin-like_sf"/>
</dbReference>
<dbReference type="Pfam" id="PF00042">
    <property type="entry name" value="Globin"/>
    <property type="match status" value="1"/>
</dbReference>
<dbReference type="InterPro" id="IPR012292">
    <property type="entry name" value="Globin/Proto"/>
</dbReference>
<dbReference type="PANTHER" id="PTHR43396">
    <property type="entry name" value="FLAVOHEMOPROTEIN"/>
    <property type="match status" value="1"/>
</dbReference>
<dbReference type="PANTHER" id="PTHR43396:SF6">
    <property type="entry name" value="ABL201WP"/>
    <property type="match status" value="1"/>
</dbReference>
<sequence>MLCRRTCGPGLTTRAGFDTIQGNGAPLQLRRKQVRGVFFPGALIRGIWVTPQQIALIADTWALLAPAADQFTALFYERIQKLDPKLRRHFPEDSEQSRQMASLLDTIIATLDLMDNLRPALQAMGARYAELGMTERDYHTTRSALLWTLEQALGQRFADAEREAWGCAFDTLASVMLQSARENREEAQQAPRQAVEGRKSEPPSAPALRSSPFAMSQAFAGEPPGPSSTRQ</sequence>
<evidence type="ECO:0000259" key="3">
    <source>
        <dbReference type="PROSITE" id="PS01033"/>
    </source>
</evidence>
<keyword evidence="1" id="KW-0561">Oxygen transport</keyword>
<evidence type="ECO:0000256" key="2">
    <source>
        <dbReference type="SAM" id="MobiDB-lite"/>
    </source>
</evidence>